<reference evidence="2" key="1">
    <citation type="submission" date="2023-03" db="EMBL/GenBank/DDBJ databases">
        <title>Massive genome expansion in bonnet fungi (Mycena s.s.) driven by repeated elements and novel gene families across ecological guilds.</title>
        <authorList>
            <consortium name="Lawrence Berkeley National Laboratory"/>
            <person name="Harder C.B."/>
            <person name="Miyauchi S."/>
            <person name="Viragh M."/>
            <person name="Kuo A."/>
            <person name="Thoen E."/>
            <person name="Andreopoulos B."/>
            <person name="Lu D."/>
            <person name="Skrede I."/>
            <person name="Drula E."/>
            <person name="Henrissat B."/>
            <person name="Morin E."/>
            <person name="Kohler A."/>
            <person name="Barry K."/>
            <person name="LaButti K."/>
            <person name="Morin E."/>
            <person name="Salamov A."/>
            <person name="Lipzen A."/>
            <person name="Mereny Z."/>
            <person name="Hegedus B."/>
            <person name="Baldrian P."/>
            <person name="Stursova M."/>
            <person name="Weitz H."/>
            <person name="Taylor A."/>
            <person name="Grigoriev I.V."/>
            <person name="Nagy L.G."/>
            <person name="Martin F."/>
            <person name="Kauserud H."/>
        </authorList>
    </citation>
    <scope>NUCLEOTIDE SEQUENCE</scope>
    <source>
        <strain evidence="2">9284</strain>
    </source>
</reference>
<keyword evidence="1" id="KW-0732">Signal</keyword>
<organism evidence="2 3">
    <name type="scientific">Roridomyces roridus</name>
    <dbReference type="NCBI Taxonomy" id="1738132"/>
    <lineage>
        <taxon>Eukaryota</taxon>
        <taxon>Fungi</taxon>
        <taxon>Dikarya</taxon>
        <taxon>Basidiomycota</taxon>
        <taxon>Agaricomycotina</taxon>
        <taxon>Agaricomycetes</taxon>
        <taxon>Agaricomycetidae</taxon>
        <taxon>Agaricales</taxon>
        <taxon>Marasmiineae</taxon>
        <taxon>Mycenaceae</taxon>
        <taxon>Roridomyces</taxon>
    </lineage>
</organism>
<evidence type="ECO:0000313" key="2">
    <source>
        <dbReference type="EMBL" id="KAJ7646652.1"/>
    </source>
</evidence>
<keyword evidence="3" id="KW-1185">Reference proteome</keyword>
<dbReference type="EMBL" id="JARKIF010000002">
    <property type="protein sequence ID" value="KAJ7646652.1"/>
    <property type="molecule type" value="Genomic_DNA"/>
</dbReference>
<proteinExistence type="predicted"/>
<name>A0AAD7FVZ5_9AGAR</name>
<feature type="signal peptide" evidence="1">
    <location>
        <begin position="1"/>
        <end position="23"/>
    </location>
</feature>
<gene>
    <name evidence="2" type="ORF">FB45DRAFT_860126</name>
</gene>
<comment type="caution">
    <text evidence="2">The sequence shown here is derived from an EMBL/GenBank/DDBJ whole genome shotgun (WGS) entry which is preliminary data.</text>
</comment>
<dbReference type="AlphaFoldDB" id="A0AAD7FVZ5"/>
<protein>
    <submittedName>
        <fullName evidence="2">Uncharacterized protein</fullName>
    </submittedName>
</protein>
<sequence length="188" mass="21080">MHRSFHTLARWVALALGFHSTRSAPSANGLAPSPFSSIPEYLKPFCVTHEGKRGRMANGITAGESFQLGVLRRVDAQGEPLAGYMRVHVVDLAEIRNNIRGLRAAAREGEAVLSKLSVLFEETENLSPRLYKETGEQFLVNDHSGNGCWLPRRDFWNATAILIDFVHVAINGWEKELTWLASKLFEYE</sequence>
<evidence type="ECO:0000256" key="1">
    <source>
        <dbReference type="SAM" id="SignalP"/>
    </source>
</evidence>
<feature type="chain" id="PRO_5042129726" evidence="1">
    <location>
        <begin position="24"/>
        <end position="188"/>
    </location>
</feature>
<dbReference type="Proteomes" id="UP001221142">
    <property type="component" value="Unassembled WGS sequence"/>
</dbReference>
<accession>A0AAD7FVZ5</accession>
<evidence type="ECO:0000313" key="3">
    <source>
        <dbReference type="Proteomes" id="UP001221142"/>
    </source>
</evidence>